<reference evidence="3" key="1">
    <citation type="journal article" date="2014" name="Nat. Genet.">
        <title>Genome of the human hookworm Necator americanus.</title>
        <authorList>
            <person name="Tang Y.T."/>
            <person name="Gao X."/>
            <person name="Rosa B.A."/>
            <person name="Abubucker S."/>
            <person name="Hallsworth-Pepin K."/>
            <person name="Martin J."/>
            <person name="Tyagi R."/>
            <person name="Heizer E."/>
            <person name="Zhang X."/>
            <person name="Bhonagiri-Palsikar V."/>
            <person name="Minx P."/>
            <person name="Warren W.C."/>
            <person name="Wang Q."/>
            <person name="Zhan B."/>
            <person name="Hotez P.J."/>
            <person name="Sternberg P.W."/>
            <person name="Dougall A."/>
            <person name="Gaze S.T."/>
            <person name="Mulvenna J."/>
            <person name="Sotillo J."/>
            <person name="Ranganathan S."/>
            <person name="Rabelo E.M."/>
            <person name="Wilson R.K."/>
            <person name="Felgner P.L."/>
            <person name="Bethony J."/>
            <person name="Hawdon J.M."/>
            <person name="Gasser R.B."/>
            <person name="Loukas A."/>
            <person name="Mitreva M."/>
        </authorList>
    </citation>
    <scope>NUCLEOTIDE SEQUENCE [LARGE SCALE GENOMIC DNA]</scope>
</reference>
<dbReference type="AlphaFoldDB" id="W2T3U1"/>
<evidence type="ECO:0000259" key="1">
    <source>
        <dbReference type="SMART" id="SM00694"/>
    </source>
</evidence>
<dbReference type="PANTHER" id="PTHR23250:SF1">
    <property type="entry name" value="TECTONIN BETA-PROPELLER REPEAT-CONTAINING PROTEIN 1"/>
    <property type="match status" value="1"/>
</dbReference>
<sequence>MCCYLWSVSSKGLVRFHILPMEASANIGYPPSLCIPGCMKSVSAGAEGVVWSLAKVCASVSIMSSTIFVVIICVKDGAVYALSPDYSPVSGNVTNLALPQKTEILREVTEYQRHAFMRGFVTFQGTSNGIAAWMEGNDPVNGLYDKLPSHEWSWVDREWKLAGEDKSEGGWTYSEKIDDKYTLEKQRKDRVRRRVWQRRCLYMGRGPWAMVESPPIRYVEVQKTNSDRILVWAVTVEGQVLLRQGVTAGHPQGATWKHITSDYNITSISIASPLCVWATTDEGRLLRRECTDQTDMECIDWSEVVYSNMKSIFSFCASKTYVFLLPTSDPELTIIDMKRELSKTSISLPKAVHIALDLQDNPYYCDGSCIFKLEQSSTLNFYVSGKFVIPGCVQFCFTS</sequence>
<dbReference type="Proteomes" id="UP000053676">
    <property type="component" value="Unassembled WGS sequence"/>
</dbReference>
<dbReference type="OrthoDB" id="72441at2759"/>
<dbReference type="OMA" id="CIPGCMK"/>
<evidence type="ECO:0000313" key="2">
    <source>
        <dbReference type="EMBL" id="ETN76219.1"/>
    </source>
</evidence>
<dbReference type="InterPro" id="IPR006614">
    <property type="entry name" value="Peroxin/Ferlin"/>
</dbReference>
<dbReference type="Pfam" id="PF06462">
    <property type="entry name" value="Hyd_WA"/>
    <property type="match status" value="1"/>
</dbReference>
<evidence type="ECO:0000313" key="3">
    <source>
        <dbReference type="Proteomes" id="UP000053676"/>
    </source>
</evidence>
<dbReference type="InterPro" id="IPR006624">
    <property type="entry name" value="Beta-propeller_rpt_TECPR"/>
</dbReference>
<proteinExistence type="predicted"/>
<organism evidence="2 3">
    <name type="scientific">Necator americanus</name>
    <name type="common">Human hookworm</name>
    <dbReference type="NCBI Taxonomy" id="51031"/>
    <lineage>
        <taxon>Eukaryota</taxon>
        <taxon>Metazoa</taxon>
        <taxon>Ecdysozoa</taxon>
        <taxon>Nematoda</taxon>
        <taxon>Chromadorea</taxon>
        <taxon>Rhabditida</taxon>
        <taxon>Rhabditina</taxon>
        <taxon>Rhabditomorpha</taxon>
        <taxon>Strongyloidea</taxon>
        <taxon>Ancylostomatidae</taxon>
        <taxon>Bunostominae</taxon>
        <taxon>Necator</taxon>
    </lineage>
</organism>
<dbReference type="InterPro" id="IPR051513">
    <property type="entry name" value="Tectonin_beta-prop"/>
</dbReference>
<dbReference type="STRING" id="51031.W2T3U1"/>
<dbReference type="EMBL" id="KI660241">
    <property type="protein sequence ID" value="ETN76219.1"/>
    <property type="molecule type" value="Genomic_DNA"/>
</dbReference>
<keyword evidence="3" id="KW-1185">Reference proteome</keyword>
<protein>
    <submittedName>
        <fullName evidence="2">Propeller</fullName>
    </submittedName>
</protein>
<dbReference type="SMART" id="SM00694">
    <property type="entry name" value="DysFC"/>
    <property type="match status" value="1"/>
</dbReference>
<feature type="domain" description="Peroxin/Ferlin" evidence="1">
    <location>
        <begin position="170"/>
        <end position="203"/>
    </location>
</feature>
<name>W2T3U1_NECAM</name>
<dbReference type="KEGG" id="nai:NECAME_11837"/>
<accession>W2T3U1</accession>
<gene>
    <name evidence="2" type="ORF">NECAME_11837</name>
</gene>
<dbReference type="GO" id="GO:0016020">
    <property type="term" value="C:membrane"/>
    <property type="evidence" value="ECO:0007669"/>
    <property type="project" value="InterPro"/>
</dbReference>
<dbReference type="PANTHER" id="PTHR23250">
    <property type="entry name" value="DYSFERLIN-RELATED"/>
    <property type="match status" value="1"/>
</dbReference>